<dbReference type="AlphaFoldDB" id="A0A9W9BX03"/>
<sequence>MSPAVTTMRRTQIETMLLRCQLLQATILSLECRQESNKTTASIQTHHETMKQLAHQALLIVQGLRNLDLLAKCEYWAGCASARIADRDQYDDNPDLSSLSEGNCGNAGFKGQALKQTTKKRQIVNVPRQPIIERSEGRISSKNTSLPSQPGDVKSSYRKTSQPDSLHFKQSLTMKDELDAACECLDTEDGYGNLLGYLEDETLDPQDLLLHKTCIREL</sequence>
<evidence type="ECO:0000313" key="2">
    <source>
        <dbReference type="EMBL" id="KAJ4332513.1"/>
    </source>
</evidence>
<evidence type="ECO:0000313" key="3">
    <source>
        <dbReference type="Proteomes" id="UP001140562"/>
    </source>
</evidence>
<gene>
    <name evidence="2" type="ORF">N0V87_008322</name>
</gene>
<feature type="region of interest" description="Disordered" evidence="1">
    <location>
        <begin position="132"/>
        <end position="164"/>
    </location>
</feature>
<accession>A0A9W9BX03</accession>
<name>A0A9W9BX03_9PLEO</name>
<keyword evidence="3" id="KW-1185">Reference proteome</keyword>
<dbReference type="EMBL" id="JAPEUV010000116">
    <property type="protein sequence ID" value="KAJ4332513.1"/>
    <property type="molecule type" value="Genomic_DNA"/>
</dbReference>
<dbReference type="Proteomes" id="UP001140562">
    <property type="component" value="Unassembled WGS sequence"/>
</dbReference>
<reference evidence="2" key="1">
    <citation type="submission" date="2022-10" db="EMBL/GenBank/DDBJ databases">
        <title>Tapping the CABI collections for fungal endophytes: first genome assemblies for Collariella, Neodidymelliopsis, Ascochyta clinopodiicola, Didymella pomorum, Didymosphaeria variabile, Neocosmospora piperis and Neocucurbitaria cava.</title>
        <authorList>
            <person name="Hill R."/>
        </authorList>
    </citation>
    <scope>NUCLEOTIDE SEQUENCE</scope>
    <source>
        <strain evidence="2">IMI 360193</strain>
    </source>
</reference>
<protein>
    <submittedName>
        <fullName evidence="2">Uncharacterized protein</fullName>
    </submittedName>
</protein>
<proteinExistence type="predicted"/>
<evidence type="ECO:0000256" key="1">
    <source>
        <dbReference type="SAM" id="MobiDB-lite"/>
    </source>
</evidence>
<dbReference type="OrthoDB" id="3799031at2759"/>
<comment type="caution">
    <text evidence="2">The sequence shown here is derived from an EMBL/GenBank/DDBJ whole genome shotgun (WGS) entry which is preliminary data.</text>
</comment>
<organism evidence="2 3">
    <name type="scientific">Didymella glomerata</name>
    <dbReference type="NCBI Taxonomy" id="749621"/>
    <lineage>
        <taxon>Eukaryota</taxon>
        <taxon>Fungi</taxon>
        <taxon>Dikarya</taxon>
        <taxon>Ascomycota</taxon>
        <taxon>Pezizomycotina</taxon>
        <taxon>Dothideomycetes</taxon>
        <taxon>Pleosporomycetidae</taxon>
        <taxon>Pleosporales</taxon>
        <taxon>Pleosporineae</taxon>
        <taxon>Didymellaceae</taxon>
        <taxon>Didymella</taxon>
    </lineage>
</organism>